<comment type="caution">
    <text evidence="2">The sequence shown here is derived from an EMBL/GenBank/DDBJ whole genome shotgun (WGS) entry which is preliminary data.</text>
</comment>
<feature type="signal peptide" evidence="1">
    <location>
        <begin position="1"/>
        <end position="25"/>
    </location>
</feature>
<dbReference type="InterPro" id="IPR035923">
    <property type="entry name" value="TT1751-like_sf"/>
</dbReference>
<proteinExistence type="predicted"/>
<keyword evidence="3" id="KW-1185">Reference proteome</keyword>
<reference evidence="2" key="1">
    <citation type="submission" date="2022-12" db="EMBL/GenBank/DDBJ databases">
        <title>Paracoccus sp. EF6 isolated from a lake water.</title>
        <authorList>
            <person name="Liu H."/>
        </authorList>
    </citation>
    <scope>NUCLEOTIDE SEQUENCE</scope>
    <source>
        <strain evidence="2">EF6</strain>
    </source>
</reference>
<evidence type="ECO:0000313" key="3">
    <source>
        <dbReference type="Proteomes" id="UP001149822"/>
    </source>
</evidence>
<gene>
    <name evidence="2" type="ORF">OU682_18635</name>
</gene>
<dbReference type="RefSeq" id="WP_268943716.1">
    <property type="nucleotide sequence ID" value="NZ_JAPTYD010000044.1"/>
</dbReference>
<keyword evidence="1" id="KW-0732">Signal</keyword>
<evidence type="ECO:0000256" key="1">
    <source>
        <dbReference type="SAM" id="SignalP"/>
    </source>
</evidence>
<evidence type="ECO:0000313" key="2">
    <source>
        <dbReference type="EMBL" id="MCZ0963624.1"/>
    </source>
</evidence>
<sequence length="162" mass="17340">MTKLAILRACAALLVLSLPSGQAMAQDAASSSSGETGGSYVRTVEGSFEDVAFAVEQAITNEGLVIDLTSHVGDMLARTKEDVGGAKDLFTQADIFSFCSAKVSREVMEVDPTNIQHCPYSIFVYETADEPGKIIVGHRTYPGETMQPVNEMLTRLVDTGTE</sequence>
<feature type="chain" id="PRO_5047057530" evidence="1">
    <location>
        <begin position="26"/>
        <end position="162"/>
    </location>
</feature>
<dbReference type="EMBL" id="JAPTYD010000044">
    <property type="protein sequence ID" value="MCZ0963624.1"/>
    <property type="molecule type" value="Genomic_DNA"/>
</dbReference>
<protein>
    <submittedName>
        <fullName evidence="2">DUF302 domain-containing protein</fullName>
    </submittedName>
</protein>
<dbReference type="SUPFAM" id="SSF103247">
    <property type="entry name" value="TT1751-like"/>
    <property type="match status" value="1"/>
</dbReference>
<name>A0ABT4J9N9_9RHOB</name>
<accession>A0ABT4J9N9</accession>
<dbReference type="Gene3D" id="3.30.310.70">
    <property type="entry name" value="TT1751-like domain"/>
    <property type="match status" value="1"/>
</dbReference>
<dbReference type="Proteomes" id="UP001149822">
    <property type="component" value="Unassembled WGS sequence"/>
</dbReference>
<organism evidence="2 3">
    <name type="scientific">Paracoccus benzoatiresistens</name>
    <dbReference type="NCBI Taxonomy" id="2997341"/>
    <lineage>
        <taxon>Bacteria</taxon>
        <taxon>Pseudomonadati</taxon>
        <taxon>Pseudomonadota</taxon>
        <taxon>Alphaproteobacteria</taxon>
        <taxon>Rhodobacterales</taxon>
        <taxon>Paracoccaceae</taxon>
        <taxon>Paracoccus</taxon>
    </lineage>
</organism>